<reference evidence="2" key="1">
    <citation type="submission" date="2020-04" db="EMBL/GenBank/DDBJ databases">
        <title>Description of novel Gluconacetobacter.</title>
        <authorList>
            <person name="Sombolestani A."/>
        </authorList>
    </citation>
    <scope>NUCLEOTIDE SEQUENCE [LARGE SCALE GENOMIC DNA]</scope>
    <source>
        <strain evidence="2">LMG 27748</strain>
    </source>
</reference>
<accession>A0ABR9YEP8</accession>
<evidence type="ECO:0000313" key="2">
    <source>
        <dbReference type="Proteomes" id="UP000630952"/>
    </source>
</evidence>
<reference evidence="1 2" key="2">
    <citation type="submission" date="2020-11" db="EMBL/GenBank/DDBJ databases">
        <title>Description of novel Gluconobacter species.</title>
        <authorList>
            <person name="Cleenwerck I."/>
            <person name="Cnockaert M."/>
            <person name="Borremans W."/>
            <person name="Wieme A.D."/>
            <person name="De Vuyst L."/>
            <person name="Vandamme P."/>
        </authorList>
    </citation>
    <scope>NUCLEOTIDE SEQUENCE [LARGE SCALE GENOMIC DNA]</scope>
    <source>
        <strain evidence="1 2">LMG 27748</strain>
    </source>
</reference>
<comment type="caution">
    <text evidence="1">The sequence shown here is derived from an EMBL/GenBank/DDBJ whole genome shotgun (WGS) entry which is preliminary data.</text>
</comment>
<evidence type="ECO:0008006" key="3">
    <source>
        <dbReference type="Google" id="ProtNLM"/>
    </source>
</evidence>
<protein>
    <recommendedName>
        <fullName evidence="3">Replication protein</fullName>
    </recommendedName>
</protein>
<proteinExistence type="predicted"/>
<evidence type="ECO:0000313" key="1">
    <source>
        <dbReference type="EMBL" id="MBF0876931.1"/>
    </source>
</evidence>
<dbReference type="Proteomes" id="UP000630952">
    <property type="component" value="Unassembled WGS sequence"/>
</dbReference>
<dbReference type="RefSeq" id="WP_194255315.1">
    <property type="nucleotide sequence ID" value="NZ_JABCQO010000006.1"/>
</dbReference>
<organism evidence="1 2">
    <name type="scientific">Gluconobacter cerevisiae</name>
    <dbReference type="NCBI Taxonomy" id="1379734"/>
    <lineage>
        <taxon>Bacteria</taxon>
        <taxon>Pseudomonadati</taxon>
        <taxon>Pseudomonadota</taxon>
        <taxon>Alphaproteobacteria</taxon>
        <taxon>Acetobacterales</taxon>
        <taxon>Acetobacteraceae</taxon>
        <taxon>Gluconobacter</taxon>
    </lineage>
</organism>
<gene>
    <name evidence="1" type="ORF">HKD21_08725</name>
</gene>
<name>A0ABR9YEP8_9PROT</name>
<keyword evidence="2" id="KW-1185">Reference proteome</keyword>
<dbReference type="EMBL" id="JABCQO010000006">
    <property type="protein sequence ID" value="MBF0876931.1"/>
    <property type="molecule type" value="Genomic_DNA"/>
</dbReference>
<sequence>MPAALPTDVSSALHSLEAHLLTQASSRQDGTLSAVRLALEENCKKGLTAEDRLIQGMGLGFHHRLGHPVDASEVALDVLKRARRHEVTLSPFKPTEAGSKGEIYSKSDTSTKNLNELTPALMPPAPKVQKTEFSGIESTVESVASPASARWGVFPYPSLSFSEYRDYSPDWDPNSETGSLSEHDLRLLDELERPEPPINVSFANTTNLNASHKRRKTSDLTAHDVAHVQLAMMGAEQKGKPLNAAILVRLDLSTEYREHWDGSAQREPRTKAEHAARDQARKASAKALAHTLNNLARPLGSPLSFIKVLECPQAGGAGIHAHILCHLPNQAAAEIVLRAVSRLFDGGEQLLADYRQDPGKLDKAISTHKLPFDLRGEASFIRHSASRFMSSDRRWGTAAYFCKSAAQSVCATIGGQSSTLAQIRPEKDEDGHLIASQDLRAYQPQVSDMSITRRLRFSRDLDWKSLEAQGLTLHNAEDAGWLSKAERGRRKCLASSGLRP</sequence>